<keyword evidence="2" id="KW-0732">Signal</keyword>
<gene>
    <name evidence="4" type="ORF">ACJMK2_017025</name>
</gene>
<evidence type="ECO:0000256" key="2">
    <source>
        <dbReference type="SAM" id="SignalP"/>
    </source>
</evidence>
<evidence type="ECO:0000313" key="5">
    <source>
        <dbReference type="Proteomes" id="UP001634394"/>
    </source>
</evidence>
<feature type="chain" id="PRO_5044825108" description="EF-hand domain-containing protein" evidence="2">
    <location>
        <begin position="25"/>
        <end position="205"/>
    </location>
</feature>
<dbReference type="SUPFAM" id="SSF47473">
    <property type="entry name" value="EF-hand"/>
    <property type="match status" value="1"/>
</dbReference>
<dbReference type="EMBL" id="JBJQND010000015">
    <property type="protein sequence ID" value="KAL3853489.1"/>
    <property type="molecule type" value="Genomic_DNA"/>
</dbReference>
<dbReference type="CDD" id="cd00051">
    <property type="entry name" value="EFh"/>
    <property type="match status" value="1"/>
</dbReference>
<dbReference type="Proteomes" id="UP001634394">
    <property type="component" value="Unassembled WGS sequence"/>
</dbReference>
<reference evidence="4 5" key="1">
    <citation type="submission" date="2024-11" db="EMBL/GenBank/DDBJ databases">
        <title>Chromosome-level genome assembly of the freshwater bivalve Anodonta woodiana.</title>
        <authorList>
            <person name="Chen X."/>
        </authorList>
    </citation>
    <scope>NUCLEOTIDE SEQUENCE [LARGE SCALE GENOMIC DNA]</scope>
    <source>
        <strain evidence="4">MN2024</strain>
        <tissue evidence="4">Gills</tissue>
    </source>
</reference>
<evidence type="ECO:0000313" key="4">
    <source>
        <dbReference type="EMBL" id="KAL3853489.1"/>
    </source>
</evidence>
<dbReference type="InterPro" id="IPR002048">
    <property type="entry name" value="EF_hand_dom"/>
</dbReference>
<dbReference type="PROSITE" id="PS50222">
    <property type="entry name" value="EF_HAND_2"/>
    <property type="match status" value="1"/>
</dbReference>
<dbReference type="InterPro" id="IPR018247">
    <property type="entry name" value="EF_Hand_1_Ca_BS"/>
</dbReference>
<dbReference type="Gene3D" id="1.10.238.10">
    <property type="entry name" value="EF-hand"/>
    <property type="match status" value="1"/>
</dbReference>
<protein>
    <recommendedName>
        <fullName evidence="3">EF-hand domain-containing protein</fullName>
    </recommendedName>
</protein>
<name>A0ABD3UVK7_SINWO</name>
<organism evidence="4 5">
    <name type="scientific">Sinanodonta woodiana</name>
    <name type="common">Chinese pond mussel</name>
    <name type="synonym">Anodonta woodiana</name>
    <dbReference type="NCBI Taxonomy" id="1069815"/>
    <lineage>
        <taxon>Eukaryota</taxon>
        <taxon>Metazoa</taxon>
        <taxon>Spiralia</taxon>
        <taxon>Lophotrochozoa</taxon>
        <taxon>Mollusca</taxon>
        <taxon>Bivalvia</taxon>
        <taxon>Autobranchia</taxon>
        <taxon>Heteroconchia</taxon>
        <taxon>Palaeoheterodonta</taxon>
        <taxon>Unionida</taxon>
        <taxon>Unionoidea</taxon>
        <taxon>Unionidae</taxon>
        <taxon>Unioninae</taxon>
        <taxon>Sinanodonta</taxon>
    </lineage>
</organism>
<dbReference type="InterPro" id="IPR011992">
    <property type="entry name" value="EF-hand-dom_pair"/>
</dbReference>
<dbReference type="PROSITE" id="PS00018">
    <property type="entry name" value="EF_HAND_1"/>
    <property type="match status" value="1"/>
</dbReference>
<evidence type="ECO:0000259" key="3">
    <source>
        <dbReference type="PROSITE" id="PS50222"/>
    </source>
</evidence>
<feature type="domain" description="EF-hand" evidence="3">
    <location>
        <begin position="106"/>
        <end position="141"/>
    </location>
</feature>
<dbReference type="AlphaFoldDB" id="A0ABD3UVK7"/>
<keyword evidence="5" id="KW-1185">Reference proteome</keyword>
<sequence>MSKFKACLILLVLLLNDFEAFGNAIPIMKAITTDCGFICRKLCPIIDPNKKVSPDVGCHVKCSDPCKRGIPDVPSRFQTFSQDFNHYDVNGDTLISPKEFSTAENVPLVEVNDMFQFADKNDDHMLDSNEFEMAPFNFTSKQSDLILRFLSQATVTQDLVSGTKSPVDRMFSNSTFDTASGYAGHHNERDTFAKTCSIPFHNRGF</sequence>
<accession>A0ABD3UVK7</accession>
<keyword evidence="1" id="KW-0106">Calcium</keyword>
<proteinExistence type="predicted"/>
<feature type="signal peptide" evidence="2">
    <location>
        <begin position="1"/>
        <end position="24"/>
    </location>
</feature>
<comment type="caution">
    <text evidence="4">The sequence shown here is derived from an EMBL/GenBank/DDBJ whole genome shotgun (WGS) entry which is preliminary data.</text>
</comment>
<evidence type="ECO:0000256" key="1">
    <source>
        <dbReference type="ARBA" id="ARBA00022837"/>
    </source>
</evidence>